<feature type="signal peptide" evidence="1">
    <location>
        <begin position="1"/>
        <end position="20"/>
    </location>
</feature>
<sequence>MMKLTHAMLLSLTLAGCAQSEDSDNTSTNVHAKKQESPTVVAKQSEERKLDVSLDEKTVLNVTDVEKKDIDELHEQLKSLTQDLSCDNTSQCHIKAVGSRACGGPSSYLIYSSKSSSTTEVTELAKKITAYESSFNFKNNMMSICEHLTRPSTQCVENKCVTLSNTSQEAY</sequence>
<evidence type="ECO:0000313" key="2">
    <source>
        <dbReference type="EMBL" id="OHU92461.1"/>
    </source>
</evidence>
<dbReference type="PROSITE" id="PS51257">
    <property type="entry name" value="PROKAR_LIPOPROTEIN"/>
    <property type="match status" value="1"/>
</dbReference>
<evidence type="ECO:0000313" key="3">
    <source>
        <dbReference type="Proteomes" id="UP000179786"/>
    </source>
</evidence>
<evidence type="ECO:0000256" key="1">
    <source>
        <dbReference type="SAM" id="SignalP"/>
    </source>
</evidence>
<gene>
    <name evidence="2" type="ORF">BET10_05250</name>
</gene>
<keyword evidence="1" id="KW-0732">Signal</keyword>
<dbReference type="OrthoDB" id="8703681at2"/>
<proteinExistence type="predicted"/>
<dbReference type="RefSeq" id="WP_070983438.1">
    <property type="nucleotide sequence ID" value="NZ_MKJU01000007.1"/>
</dbReference>
<dbReference type="Proteomes" id="UP000179786">
    <property type="component" value="Unassembled WGS sequence"/>
</dbReference>
<feature type="chain" id="PRO_5010222126" description="Lipoprotein" evidence="1">
    <location>
        <begin position="21"/>
        <end position="171"/>
    </location>
</feature>
<comment type="caution">
    <text evidence="2">The sequence shown here is derived from an EMBL/GenBank/DDBJ whole genome shotgun (WGS) entry which is preliminary data.</text>
</comment>
<accession>A0A1S1MZ72</accession>
<dbReference type="EMBL" id="MKJU01000007">
    <property type="protein sequence ID" value="OHU92461.1"/>
    <property type="molecule type" value="Genomic_DNA"/>
</dbReference>
<evidence type="ECO:0008006" key="4">
    <source>
        <dbReference type="Google" id="ProtNLM"/>
    </source>
</evidence>
<dbReference type="AlphaFoldDB" id="A0A1S1MZ72"/>
<keyword evidence="3" id="KW-1185">Reference proteome</keyword>
<dbReference type="STRING" id="1859457.BET10_05250"/>
<reference evidence="2 3" key="1">
    <citation type="submission" date="2016-09" db="EMBL/GenBank/DDBJ databases">
        <title>Pseudoalteromonas amylolytica sp. nov., isolated from the surface seawater.</title>
        <authorList>
            <person name="Wu Y.-H."/>
            <person name="Cheng H."/>
            <person name="Jin X.-B."/>
            <person name="Wang C.-S."/>
            <person name="Xu X.-W."/>
        </authorList>
    </citation>
    <scope>NUCLEOTIDE SEQUENCE [LARGE SCALE GENOMIC DNA]</scope>
    <source>
        <strain evidence="2 3">JW1</strain>
    </source>
</reference>
<protein>
    <recommendedName>
        <fullName evidence="4">Lipoprotein</fullName>
    </recommendedName>
</protein>
<organism evidence="2 3">
    <name type="scientific">Pseudoalteromonas amylolytica</name>
    <dbReference type="NCBI Taxonomy" id="1859457"/>
    <lineage>
        <taxon>Bacteria</taxon>
        <taxon>Pseudomonadati</taxon>
        <taxon>Pseudomonadota</taxon>
        <taxon>Gammaproteobacteria</taxon>
        <taxon>Alteromonadales</taxon>
        <taxon>Pseudoalteromonadaceae</taxon>
        <taxon>Pseudoalteromonas</taxon>
    </lineage>
</organism>
<name>A0A1S1MZ72_9GAMM</name>